<dbReference type="Proteomes" id="UP000624709">
    <property type="component" value="Unassembled WGS sequence"/>
</dbReference>
<dbReference type="RefSeq" id="WP_203825729.1">
    <property type="nucleotide sequence ID" value="NZ_BAAATY010000014.1"/>
</dbReference>
<evidence type="ECO:0000313" key="3">
    <source>
        <dbReference type="Proteomes" id="UP000624709"/>
    </source>
</evidence>
<accession>A0ABQ4B922</accession>
<sequence length="124" mass="13596">MTERPSQTWQNAKTAAEAAGVRPGESYAVDIDPAFIAAVDQALAGYEAEVRALTPAATDEQIWATVEHVVTALNQADEGIDTIEREELAEYLDHVLDRAGIDVTALATRRGIDRAELTDSWRDW</sequence>
<feature type="compositionally biased region" description="Polar residues" evidence="1">
    <location>
        <begin position="1"/>
        <end position="13"/>
    </location>
</feature>
<proteinExistence type="predicted"/>
<comment type="caution">
    <text evidence="2">The sequence shown here is derived from an EMBL/GenBank/DDBJ whole genome shotgun (WGS) entry which is preliminary data.</text>
</comment>
<reference evidence="2 3" key="1">
    <citation type="submission" date="2021-01" db="EMBL/GenBank/DDBJ databases">
        <title>Whole genome shotgun sequence of Actinoplanes palleronii NBRC 14916.</title>
        <authorList>
            <person name="Komaki H."/>
            <person name="Tamura T."/>
        </authorList>
    </citation>
    <scope>NUCLEOTIDE SEQUENCE [LARGE SCALE GENOMIC DNA]</scope>
    <source>
        <strain evidence="2 3">NBRC 14916</strain>
    </source>
</reference>
<organism evidence="2 3">
    <name type="scientific">Actinoplanes palleronii</name>
    <dbReference type="NCBI Taxonomy" id="113570"/>
    <lineage>
        <taxon>Bacteria</taxon>
        <taxon>Bacillati</taxon>
        <taxon>Actinomycetota</taxon>
        <taxon>Actinomycetes</taxon>
        <taxon>Micromonosporales</taxon>
        <taxon>Micromonosporaceae</taxon>
        <taxon>Actinoplanes</taxon>
    </lineage>
</organism>
<feature type="region of interest" description="Disordered" evidence="1">
    <location>
        <begin position="1"/>
        <end position="23"/>
    </location>
</feature>
<name>A0ABQ4B922_9ACTN</name>
<evidence type="ECO:0000256" key="1">
    <source>
        <dbReference type="SAM" id="MobiDB-lite"/>
    </source>
</evidence>
<protein>
    <submittedName>
        <fullName evidence="2">Uncharacterized protein</fullName>
    </submittedName>
</protein>
<gene>
    <name evidence="2" type="ORF">Apa02nite_033150</name>
</gene>
<keyword evidence="3" id="KW-1185">Reference proteome</keyword>
<dbReference type="EMBL" id="BOMS01000045">
    <property type="protein sequence ID" value="GIE67207.1"/>
    <property type="molecule type" value="Genomic_DNA"/>
</dbReference>
<evidence type="ECO:0000313" key="2">
    <source>
        <dbReference type="EMBL" id="GIE67207.1"/>
    </source>
</evidence>